<keyword evidence="3" id="KW-1185">Reference proteome</keyword>
<gene>
    <name evidence="2" type="ORF">ERUC_LOCUS22354</name>
</gene>
<feature type="signal peptide" evidence="1">
    <location>
        <begin position="1"/>
        <end position="22"/>
    </location>
</feature>
<accession>A0ABC8KDL8</accession>
<dbReference type="Proteomes" id="UP001642260">
    <property type="component" value="Unassembled WGS sequence"/>
</dbReference>
<keyword evidence="1" id="KW-0732">Signal</keyword>
<sequence>MEMKKLLKVVFFLVTYLTCSLAMPTYHGCGPSGNVAEKTMRTNVIGEASGDEFGNYKEKKVDFHIKDHKGQIRRPMMEKVLSLWKANGR</sequence>
<evidence type="ECO:0000256" key="1">
    <source>
        <dbReference type="SAM" id="SignalP"/>
    </source>
</evidence>
<organism evidence="2 3">
    <name type="scientific">Eruca vesicaria subsp. sativa</name>
    <name type="common">Garden rocket</name>
    <name type="synonym">Eruca sativa</name>
    <dbReference type="NCBI Taxonomy" id="29727"/>
    <lineage>
        <taxon>Eukaryota</taxon>
        <taxon>Viridiplantae</taxon>
        <taxon>Streptophyta</taxon>
        <taxon>Embryophyta</taxon>
        <taxon>Tracheophyta</taxon>
        <taxon>Spermatophyta</taxon>
        <taxon>Magnoliopsida</taxon>
        <taxon>eudicotyledons</taxon>
        <taxon>Gunneridae</taxon>
        <taxon>Pentapetalae</taxon>
        <taxon>rosids</taxon>
        <taxon>malvids</taxon>
        <taxon>Brassicales</taxon>
        <taxon>Brassicaceae</taxon>
        <taxon>Brassiceae</taxon>
        <taxon>Eruca</taxon>
    </lineage>
</organism>
<comment type="caution">
    <text evidence="2">The sequence shown here is derived from an EMBL/GenBank/DDBJ whole genome shotgun (WGS) entry which is preliminary data.</text>
</comment>
<feature type="chain" id="PRO_5044761740" evidence="1">
    <location>
        <begin position="23"/>
        <end position="89"/>
    </location>
</feature>
<name>A0ABC8KDL8_ERUVS</name>
<reference evidence="2 3" key="1">
    <citation type="submission" date="2022-03" db="EMBL/GenBank/DDBJ databases">
        <authorList>
            <person name="Macdonald S."/>
            <person name="Ahmed S."/>
            <person name="Newling K."/>
        </authorList>
    </citation>
    <scope>NUCLEOTIDE SEQUENCE [LARGE SCALE GENOMIC DNA]</scope>
</reference>
<dbReference type="EMBL" id="CAKOAT010219598">
    <property type="protein sequence ID" value="CAH8356599.1"/>
    <property type="molecule type" value="Genomic_DNA"/>
</dbReference>
<protein>
    <submittedName>
        <fullName evidence="2">Uncharacterized protein</fullName>
    </submittedName>
</protein>
<dbReference type="AlphaFoldDB" id="A0ABC8KDL8"/>
<proteinExistence type="predicted"/>
<evidence type="ECO:0000313" key="2">
    <source>
        <dbReference type="EMBL" id="CAH8356599.1"/>
    </source>
</evidence>
<evidence type="ECO:0000313" key="3">
    <source>
        <dbReference type="Proteomes" id="UP001642260"/>
    </source>
</evidence>